<dbReference type="PATRIC" id="fig|1768241.3.peg.4015"/>
<dbReference type="OrthoDB" id="4378831at2"/>
<protein>
    <recommendedName>
        <fullName evidence="1">T6SS Phospholipase effector Tle1-like catalytic domain-containing protein</fullName>
    </recommendedName>
</protein>
<organism evidence="2 3">
    <name type="scientific">Tritonibacter horizontis</name>
    <dbReference type="NCBI Taxonomy" id="1768241"/>
    <lineage>
        <taxon>Bacteria</taxon>
        <taxon>Pseudomonadati</taxon>
        <taxon>Pseudomonadota</taxon>
        <taxon>Alphaproteobacteria</taxon>
        <taxon>Rhodobacterales</taxon>
        <taxon>Paracoccaceae</taxon>
        <taxon>Tritonibacter</taxon>
    </lineage>
</organism>
<dbReference type="RefSeq" id="WP_068247697.1">
    <property type="nucleotide sequence ID" value="NZ_LPUY01000100.1"/>
</dbReference>
<name>A0A132BS98_9RHOB</name>
<dbReference type="EMBL" id="LPUY01000100">
    <property type="protein sequence ID" value="KUP91275.1"/>
    <property type="molecule type" value="Genomic_DNA"/>
</dbReference>
<dbReference type="InterPro" id="IPR029058">
    <property type="entry name" value="AB_hydrolase_fold"/>
</dbReference>
<dbReference type="SUPFAM" id="SSF53474">
    <property type="entry name" value="alpha/beta-Hydrolases"/>
    <property type="match status" value="1"/>
</dbReference>
<keyword evidence="3" id="KW-1185">Reference proteome</keyword>
<dbReference type="PANTHER" id="PTHR33840:SF1">
    <property type="entry name" value="TLE1 PHOSPHOLIPASE DOMAIN-CONTAINING PROTEIN"/>
    <property type="match status" value="1"/>
</dbReference>
<dbReference type="InterPro" id="IPR018712">
    <property type="entry name" value="Tle1-like_cat"/>
</dbReference>
<dbReference type="Gene3D" id="3.40.50.1820">
    <property type="entry name" value="alpha/beta hydrolase"/>
    <property type="match status" value="1"/>
</dbReference>
<feature type="domain" description="T6SS Phospholipase effector Tle1-like catalytic" evidence="1">
    <location>
        <begin position="36"/>
        <end position="283"/>
    </location>
</feature>
<dbReference type="AlphaFoldDB" id="A0A132BS98"/>
<proteinExistence type="predicted"/>
<sequence>MFLKRLSKGVLGWLGRPRLLSAQSSESVARGPQCHVIILDGTMSSLEPGHETHAGMAYRLCKEMGPGVSVYYEAGVQWSAWNKTADVMVGRGINRKIRRAYGYLASRYRPGDKIFLLGYSRGAYAVRSLAGVLGAVGLLKQQHATVRNIRTAYRHYQLSSGAEVRAAFARAHCHETTEVEMVGVWDTVKALGLRFPILWRWAETRHAFHDHRLGAHVKAGFQALALDETRDVYTPVLWDSNEGSGGQIEQVWFRGSHGDIGGQLGGFEAARPLANIPLIWMLERAEMSGLPLPRDWRMRFPVDADAPTVGTWSGWGKIFLLRSRRKVGRDISEKIHPSARSSHEARKSAHWRAFFLRRTPH</sequence>
<dbReference type="PANTHER" id="PTHR33840">
    <property type="match status" value="1"/>
</dbReference>
<evidence type="ECO:0000313" key="3">
    <source>
        <dbReference type="Proteomes" id="UP000068382"/>
    </source>
</evidence>
<evidence type="ECO:0000313" key="2">
    <source>
        <dbReference type="EMBL" id="KUP91275.1"/>
    </source>
</evidence>
<evidence type="ECO:0000259" key="1">
    <source>
        <dbReference type="Pfam" id="PF09994"/>
    </source>
</evidence>
<comment type="caution">
    <text evidence="2">The sequence shown here is derived from an EMBL/GenBank/DDBJ whole genome shotgun (WGS) entry which is preliminary data.</text>
</comment>
<gene>
    <name evidence="2" type="ORF">TRIHO_38480</name>
</gene>
<dbReference type="Pfam" id="PF09994">
    <property type="entry name" value="T6SS_Tle1-like_cat"/>
    <property type="match status" value="1"/>
</dbReference>
<reference evidence="2 3" key="1">
    <citation type="submission" date="2015-12" db="EMBL/GenBank/DDBJ databases">
        <title>Genome sequence of the marine Rhodobacteraceae strain O3.65, Candidatus Tritonibacter horizontis.</title>
        <authorList>
            <person name="Poehlein A."/>
            <person name="Giebel H.A."/>
            <person name="Voget S."/>
            <person name="Brinkhoff T."/>
        </authorList>
    </citation>
    <scope>NUCLEOTIDE SEQUENCE [LARGE SCALE GENOMIC DNA]</scope>
    <source>
        <strain evidence="2 3">O3.65</strain>
    </source>
</reference>
<dbReference type="Proteomes" id="UP000068382">
    <property type="component" value="Unassembled WGS sequence"/>
</dbReference>
<accession>A0A132BS98</accession>